<gene>
    <name evidence="4" type="ORF">OBRU01_02270</name>
</gene>
<proteinExistence type="inferred from homology"/>
<evidence type="ECO:0000256" key="2">
    <source>
        <dbReference type="PIRSR" id="PIRSR000137-1"/>
    </source>
</evidence>
<evidence type="ECO:0000313" key="4">
    <source>
        <dbReference type="EMBL" id="KOB78646.1"/>
    </source>
</evidence>
<comment type="caution">
    <text evidence="4">The sequence shown here is derived from an EMBL/GenBank/DDBJ whole genome shotgun (WGS) entry which is preliminary data.</text>
</comment>
<feature type="active site" description="Proton acceptor" evidence="2">
    <location>
        <position position="557"/>
    </location>
</feature>
<name>A0A0L7LTW1_OPEBR</name>
<evidence type="ECO:0000259" key="3">
    <source>
        <dbReference type="PROSITE" id="PS00624"/>
    </source>
</evidence>
<evidence type="ECO:0000256" key="1">
    <source>
        <dbReference type="ARBA" id="ARBA00010790"/>
    </source>
</evidence>
<dbReference type="GO" id="GO:0050660">
    <property type="term" value="F:flavin adenine dinucleotide binding"/>
    <property type="evidence" value="ECO:0007669"/>
    <property type="project" value="InterPro"/>
</dbReference>
<dbReference type="Proteomes" id="UP000037510">
    <property type="component" value="Unassembled WGS sequence"/>
</dbReference>
<dbReference type="AlphaFoldDB" id="A0A0L7LTW1"/>
<dbReference type="PROSITE" id="PS00624">
    <property type="entry name" value="GMC_OXRED_2"/>
    <property type="match status" value="1"/>
</dbReference>
<dbReference type="PANTHER" id="PTHR11552:SF208">
    <property type="entry name" value="RE36204P-RELATED"/>
    <property type="match status" value="1"/>
</dbReference>
<organism evidence="4 5">
    <name type="scientific">Operophtera brumata</name>
    <name type="common">Winter moth</name>
    <name type="synonym">Phalaena brumata</name>
    <dbReference type="NCBI Taxonomy" id="104452"/>
    <lineage>
        <taxon>Eukaryota</taxon>
        <taxon>Metazoa</taxon>
        <taxon>Ecdysozoa</taxon>
        <taxon>Arthropoda</taxon>
        <taxon>Hexapoda</taxon>
        <taxon>Insecta</taxon>
        <taxon>Pterygota</taxon>
        <taxon>Neoptera</taxon>
        <taxon>Endopterygota</taxon>
        <taxon>Lepidoptera</taxon>
        <taxon>Glossata</taxon>
        <taxon>Ditrysia</taxon>
        <taxon>Geometroidea</taxon>
        <taxon>Geometridae</taxon>
        <taxon>Larentiinae</taxon>
        <taxon>Operophtera</taxon>
    </lineage>
</organism>
<protein>
    <recommendedName>
        <fullName evidence="3">Glucose-methanol-choline oxidoreductase N-terminal domain-containing protein</fullName>
    </recommendedName>
</protein>
<dbReference type="EMBL" id="JTDY01000138">
    <property type="protein sequence ID" value="KOB78646.1"/>
    <property type="molecule type" value="Genomic_DNA"/>
</dbReference>
<dbReference type="STRING" id="104452.A0A0L7LTW1"/>
<dbReference type="Pfam" id="PF00732">
    <property type="entry name" value="GMC_oxred_N"/>
    <property type="match status" value="1"/>
</dbReference>
<dbReference type="GO" id="GO:0016614">
    <property type="term" value="F:oxidoreductase activity, acting on CH-OH group of donors"/>
    <property type="evidence" value="ECO:0007669"/>
    <property type="project" value="InterPro"/>
</dbReference>
<dbReference type="InterPro" id="IPR012132">
    <property type="entry name" value="GMC_OxRdtase"/>
</dbReference>
<dbReference type="InterPro" id="IPR000172">
    <property type="entry name" value="GMC_OxRdtase_N"/>
</dbReference>
<dbReference type="InterPro" id="IPR007867">
    <property type="entry name" value="GMC_OxRtase_C"/>
</dbReference>
<accession>A0A0L7LTW1</accession>
<evidence type="ECO:0000313" key="5">
    <source>
        <dbReference type="Proteomes" id="UP000037510"/>
    </source>
</evidence>
<reference evidence="4 5" key="1">
    <citation type="journal article" date="2015" name="Genome Biol. Evol.">
        <title>The genome of winter moth (Operophtera brumata) provides a genomic perspective on sexual dimorphism and phenology.</title>
        <authorList>
            <person name="Derks M.F."/>
            <person name="Smit S."/>
            <person name="Salis L."/>
            <person name="Schijlen E."/>
            <person name="Bossers A."/>
            <person name="Mateman C."/>
            <person name="Pijl A.S."/>
            <person name="de Ridder D."/>
            <person name="Groenen M.A."/>
            <person name="Visser M.E."/>
            <person name="Megens H.J."/>
        </authorList>
    </citation>
    <scope>NUCLEOTIDE SEQUENCE [LARGE SCALE GENOMIC DNA]</scope>
    <source>
        <strain evidence="4">WM2013NL</strain>
        <tissue evidence="4">Head and thorax</tissue>
    </source>
</reference>
<comment type="similarity">
    <text evidence="1">Belongs to the GMC oxidoreductase family.</text>
</comment>
<dbReference type="Gene3D" id="3.30.560.10">
    <property type="entry name" value="Glucose Oxidase, domain 3"/>
    <property type="match status" value="2"/>
</dbReference>
<feature type="active site" description="Proton donor" evidence="2">
    <location>
        <position position="513"/>
    </location>
</feature>
<dbReference type="SUPFAM" id="SSF51905">
    <property type="entry name" value="FAD/NAD(P)-binding domain"/>
    <property type="match status" value="1"/>
</dbReference>
<dbReference type="Gene3D" id="3.50.50.60">
    <property type="entry name" value="FAD/NAD(P)-binding domain"/>
    <property type="match status" value="2"/>
</dbReference>
<feature type="domain" description="Glucose-methanol-choline oxidoreductase N-terminal" evidence="3">
    <location>
        <begin position="271"/>
        <end position="285"/>
    </location>
</feature>
<dbReference type="PIRSF" id="PIRSF000137">
    <property type="entry name" value="Alcohol_oxidase"/>
    <property type="match status" value="1"/>
</dbReference>
<dbReference type="PANTHER" id="PTHR11552">
    <property type="entry name" value="GLUCOSE-METHANOL-CHOLINE GMC OXIDOREDUCTASE"/>
    <property type="match status" value="1"/>
</dbReference>
<dbReference type="SUPFAM" id="SSF54373">
    <property type="entry name" value="FAD-linked reductases, C-terminal domain"/>
    <property type="match status" value="1"/>
</dbReference>
<dbReference type="InterPro" id="IPR036188">
    <property type="entry name" value="FAD/NAD-bd_sf"/>
</dbReference>
<dbReference type="Pfam" id="PF05199">
    <property type="entry name" value="GMC_oxred_C"/>
    <property type="match status" value="1"/>
</dbReference>
<sequence>MEIQYWQHRFVFLINSAVLSYSDSSYEFDDDTFVSIEEEDYAVPIPCKEFCGENVREKRVTSTPITSRIIDVMKNTPSLHINPAEPDIFSFIRDKYELPKGFKGPLAEYDFIVVGAGSAGSVLAARLSETRKASVLLLEAGRGESWYGAAPILAPALQQTDYVWPYLMEHQPGVCMDAGKTLGHRKVDYNSPDGFGFSYIQATILRGRRVSSARAFLHDHKKRKNLHILPSTRATKVLIDPSTRTAYGVEFHRNGRLYQIRAKKEVILSAGPIESPHLLMLSGIGPSEHLESFGIPVIQNLRVGESLYDHISFPGLSFVLNTTQLTLLEKRVATVENVLKFDTYGDGPMSSLAGVETIGYIQTNVSDEIGDYPDIELIGSCASLASDEGKIVAKGIHLADWLYKDTYKPLENLDTFAILFMLLHPKSKGHLKLRSANPFDDLKMYGNYLTDPRDTATMIAAIRYIIKLTETAPFQKYGAKLHTKKFPNCRQFSFGSDGYWECAVRTVTSTLHHQIATCKMGPQTDPEAIVDPELRVYGVNNLRVADSSVIPRTIAAHTNAPAIMIGEKAADMIKAQWGLF</sequence>
<keyword evidence="5" id="KW-1185">Reference proteome</keyword>